<keyword evidence="3" id="KW-1185">Reference proteome</keyword>
<sequence>MQNKGTTETATNAAISRVLFSNFFVGPTTNNKISLKKGKNAQISSNKGNPIHSSSTCSPPTSSPTVSQLHSSSSPTNALNTSSPPFPILHSFSTHIVPPFHNSTRPRRQPTL</sequence>
<protein>
    <submittedName>
        <fullName evidence="2">Uncharacterized protein</fullName>
    </submittedName>
</protein>
<feature type="compositionally biased region" description="Low complexity" evidence="1">
    <location>
        <begin position="53"/>
        <end position="67"/>
    </location>
</feature>
<name>A0A067FGM1_CITSI</name>
<feature type="compositionally biased region" description="Polar residues" evidence="1">
    <location>
        <begin position="41"/>
        <end position="52"/>
    </location>
</feature>
<evidence type="ECO:0000256" key="1">
    <source>
        <dbReference type="SAM" id="MobiDB-lite"/>
    </source>
</evidence>
<accession>A0A067FGM1</accession>
<evidence type="ECO:0000313" key="2">
    <source>
        <dbReference type="EMBL" id="KDO62336.1"/>
    </source>
</evidence>
<proteinExistence type="predicted"/>
<evidence type="ECO:0000313" key="3">
    <source>
        <dbReference type="Proteomes" id="UP000027120"/>
    </source>
</evidence>
<dbReference type="Proteomes" id="UP000027120">
    <property type="component" value="Unassembled WGS sequence"/>
</dbReference>
<gene>
    <name evidence="2" type="ORF">CISIN_1g033725mg</name>
</gene>
<dbReference type="EMBL" id="KK784920">
    <property type="protein sequence ID" value="KDO62336.1"/>
    <property type="molecule type" value="Genomic_DNA"/>
</dbReference>
<dbReference type="AlphaFoldDB" id="A0A067FGM1"/>
<feature type="compositionally biased region" description="Polar residues" evidence="1">
    <location>
        <begin position="68"/>
        <end position="83"/>
    </location>
</feature>
<reference evidence="2 3" key="1">
    <citation type="submission" date="2014-04" db="EMBL/GenBank/DDBJ databases">
        <authorList>
            <consortium name="International Citrus Genome Consortium"/>
            <person name="Gmitter F."/>
            <person name="Chen C."/>
            <person name="Farmerie W."/>
            <person name="Harkins T."/>
            <person name="Desany B."/>
            <person name="Mohiuddin M."/>
            <person name="Kodira C."/>
            <person name="Borodovsky M."/>
            <person name="Lomsadze A."/>
            <person name="Burns P."/>
            <person name="Jenkins J."/>
            <person name="Prochnik S."/>
            <person name="Shu S."/>
            <person name="Chapman J."/>
            <person name="Pitluck S."/>
            <person name="Schmutz J."/>
            <person name="Rokhsar D."/>
        </authorList>
    </citation>
    <scope>NUCLEOTIDE SEQUENCE</scope>
</reference>
<feature type="region of interest" description="Disordered" evidence="1">
    <location>
        <begin position="30"/>
        <end position="112"/>
    </location>
</feature>
<organism evidence="2 3">
    <name type="scientific">Citrus sinensis</name>
    <name type="common">Sweet orange</name>
    <name type="synonym">Citrus aurantium var. sinensis</name>
    <dbReference type="NCBI Taxonomy" id="2711"/>
    <lineage>
        <taxon>Eukaryota</taxon>
        <taxon>Viridiplantae</taxon>
        <taxon>Streptophyta</taxon>
        <taxon>Embryophyta</taxon>
        <taxon>Tracheophyta</taxon>
        <taxon>Spermatophyta</taxon>
        <taxon>Magnoliopsida</taxon>
        <taxon>eudicotyledons</taxon>
        <taxon>Gunneridae</taxon>
        <taxon>Pentapetalae</taxon>
        <taxon>rosids</taxon>
        <taxon>malvids</taxon>
        <taxon>Sapindales</taxon>
        <taxon>Rutaceae</taxon>
        <taxon>Aurantioideae</taxon>
        <taxon>Citrus</taxon>
    </lineage>
</organism>